<proteinExistence type="predicted"/>
<evidence type="ECO:0000313" key="2">
    <source>
        <dbReference type="Proteomes" id="UP000030641"/>
    </source>
</evidence>
<dbReference type="AlphaFoldDB" id="A0A074YBZ9"/>
<dbReference type="OMA" id="PAVACWI"/>
<sequence>MAITRPLTNGSIPVTRTQLARDESHVLMSLLASALDEWPLARTSDLIALLHAIKSLSDGPSKDLTFGTEQREWRELYFFASIWLNDVCWEQPGDVVEGFTRHPENKACDIAAYIKRHDIWAQLTADGFFKTDVAYYNIIRALEQKVEFNDTVHLYERVFPEMQIPAAAHWIRATGKRLYEDAVEGVERDSLVTSRGVNMSLTYDNMCKDRWDFWQSRFNEFVNGEQEADQRTKQEAKAAVEHMQDVVKTWKAEHGGDAEDKC</sequence>
<dbReference type="PANTHER" id="PTHR38797">
    <property type="entry name" value="NUCLEAR PORE COMPLEX PROTEIN NUP85-RELATED"/>
    <property type="match status" value="1"/>
</dbReference>
<dbReference type="GeneID" id="25367970"/>
<keyword evidence="2" id="KW-1185">Reference proteome</keyword>
<reference evidence="1 2" key="1">
    <citation type="journal article" date="2014" name="BMC Genomics">
        <title>Genome sequencing of four Aureobasidium pullulans varieties: biotechnological potential, stress tolerance, and description of new species.</title>
        <authorList>
            <person name="Gostin Ar C."/>
            <person name="Ohm R.A."/>
            <person name="Kogej T."/>
            <person name="Sonjak S."/>
            <person name="Turk M."/>
            <person name="Zajc J."/>
            <person name="Zalar P."/>
            <person name="Grube M."/>
            <person name="Sun H."/>
            <person name="Han J."/>
            <person name="Sharma A."/>
            <person name="Chiniquy J."/>
            <person name="Ngan C.Y."/>
            <person name="Lipzen A."/>
            <person name="Barry K."/>
            <person name="Grigoriev I.V."/>
            <person name="Gunde-Cimerman N."/>
        </authorList>
    </citation>
    <scope>NUCLEOTIDE SEQUENCE [LARGE SCALE GENOMIC DNA]</scope>
    <source>
        <strain evidence="1 2">EXF-2481</strain>
    </source>
</reference>
<evidence type="ECO:0000313" key="1">
    <source>
        <dbReference type="EMBL" id="KEQ91647.1"/>
    </source>
</evidence>
<dbReference type="InterPro" id="IPR022085">
    <property type="entry name" value="OpdG"/>
</dbReference>
<dbReference type="EMBL" id="KL584776">
    <property type="protein sequence ID" value="KEQ91647.1"/>
    <property type="molecule type" value="Genomic_DNA"/>
</dbReference>
<organism evidence="1 2">
    <name type="scientific">Aureobasidium subglaciale (strain EXF-2481)</name>
    <name type="common">Aureobasidium pullulans var. subglaciale</name>
    <dbReference type="NCBI Taxonomy" id="1043005"/>
    <lineage>
        <taxon>Eukaryota</taxon>
        <taxon>Fungi</taxon>
        <taxon>Dikarya</taxon>
        <taxon>Ascomycota</taxon>
        <taxon>Pezizomycotina</taxon>
        <taxon>Dothideomycetes</taxon>
        <taxon>Dothideomycetidae</taxon>
        <taxon>Dothideales</taxon>
        <taxon>Saccotheciaceae</taxon>
        <taxon>Aureobasidium</taxon>
    </lineage>
</organism>
<protein>
    <submittedName>
        <fullName evidence="1">Uncharacterized protein</fullName>
    </submittedName>
</protein>
<dbReference type="Proteomes" id="UP000030641">
    <property type="component" value="Unassembled WGS sequence"/>
</dbReference>
<gene>
    <name evidence="1" type="ORF">AUEXF2481DRAFT_456087</name>
</gene>
<dbReference type="PANTHER" id="PTHR38797:SF4">
    <property type="entry name" value="NUCLEAR PORE COMPLEX PROTEIN NUP85"/>
    <property type="match status" value="1"/>
</dbReference>
<dbReference type="InParanoid" id="A0A074YBZ9"/>
<dbReference type="RefSeq" id="XP_013340199.1">
    <property type="nucleotide sequence ID" value="XM_013484745.1"/>
</dbReference>
<dbReference type="InterPro" id="IPR053204">
    <property type="entry name" value="Oxopyrrolidines_Biosynth-assoc"/>
</dbReference>
<dbReference type="OrthoDB" id="3350591at2759"/>
<accession>A0A074YBZ9</accession>
<dbReference type="HOGENOM" id="CLU_077159_0_0_1"/>
<dbReference type="Pfam" id="PF12311">
    <property type="entry name" value="DUF3632"/>
    <property type="match status" value="1"/>
</dbReference>
<name>A0A074YBZ9_AURSE</name>